<evidence type="ECO:0000256" key="8">
    <source>
        <dbReference type="PROSITE-ProRule" id="PRU01360"/>
    </source>
</evidence>
<dbReference type="Pfam" id="PF07715">
    <property type="entry name" value="Plug"/>
    <property type="match status" value="1"/>
</dbReference>
<dbReference type="CDD" id="cd01347">
    <property type="entry name" value="ligand_gated_channel"/>
    <property type="match status" value="1"/>
</dbReference>
<dbReference type="PANTHER" id="PTHR30069">
    <property type="entry name" value="TONB-DEPENDENT OUTER MEMBRANE RECEPTOR"/>
    <property type="match status" value="1"/>
</dbReference>
<feature type="chain" id="PRO_5021800188" evidence="10">
    <location>
        <begin position="28"/>
        <end position="732"/>
    </location>
</feature>
<dbReference type="GO" id="GO:0044718">
    <property type="term" value="P:siderophore transmembrane transport"/>
    <property type="evidence" value="ECO:0007669"/>
    <property type="project" value="TreeGrafter"/>
</dbReference>
<evidence type="ECO:0000256" key="1">
    <source>
        <dbReference type="ARBA" id="ARBA00004571"/>
    </source>
</evidence>
<keyword evidence="2 8" id="KW-0813">Transport</keyword>
<comment type="similarity">
    <text evidence="8 9">Belongs to the TonB-dependent receptor family.</text>
</comment>
<name>A0A562LGS3_9GAMM</name>
<dbReference type="GO" id="GO:0015344">
    <property type="term" value="F:siderophore uptake transmembrane transporter activity"/>
    <property type="evidence" value="ECO:0007669"/>
    <property type="project" value="TreeGrafter"/>
</dbReference>
<evidence type="ECO:0000256" key="10">
    <source>
        <dbReference type="SAM" id="SignalP"/>
    </source>
</evidence>
<protein>
    <submittedName>
        <fullName evidence="13">Iron complex outermembrane receptor protein</fullName>
    </submittedName>
</protein>
<keyword evidence="5 9" id="KW-0798">TonB box</keyword>
<evidence type="ECO:0000256" key="2">
    <source>
        <dbReference type="ARBA" id="ARBA00022448"/>
    </source>
</evidence>
<evidence type="ECO:0000313" key="14">
    <source>
        <dbReference type="Proteomes" id="UP000316471"/>
    </source>
</evidence>
<dbReference type="PANTHER" id="PTHR30069:SF42">
    <property type="entry name" value="FERRIC AEROBACTIN RECEPTOR"/>
    <property type="match status" value="1"/>
</dbReference>
<comment type="subcellular location">
    <subcellularLocation>
        <location evidence="1 8">Cell outer membrane</location>
        <topology evidence="1 8">Multi-pass membrane protein</topology>
    </subcellularLocation>
</comment>
<evidence type="ECO:0000256" key="4">
    <source>
        <dbReference type="ARBA" id="ARBA00022692"/>
    </source>
</evidence>
<dbReference type="InterPro" id="IPR000531">
    <property type="entry name" value="Beta-barrel_TonB"/>
</dbReference>
<feature type="domain" description="TonB-dependent receptor plug" evidence="12">
    <location>
        <begin position="69"/>
        <end position="171"/>
    </location>
</feature>
<proteinExistence type="inferred from homology"/>
<dbReference type="AlphaFoldDB" id="A0A562LGS3"/>
<evidence type="ECO:0000256" key="9">
    <source>
        <dbReference type="RuleBase" id="RU003357"/>
    </source>
</evidence>
<organism evidence="13 14">
    <name type="scientific">Aerolutibacter ruishenii</name>
    <dbReference type="NCBI Taxonomy" id="686800"/>
    <lineage>
        <taxon>Bacteria</taxon>
        <taxon>Pseudomonadati</taxon>
        <taxon>Pseudomonadota</taxon>
        <taxon>Gammaproteobacteria</taxon>
        <taxon>Lysobacterales</taxon>
        <taxon>Lysobacteraceae</taxon>
        <taxon>Aerolutibacter</taxon>
    </lineage>
</organism>
<dbReference type="EMBL" id="VLKP01000014">
    <property type="protein sequence ID" value="TWI06839.1"/>
    <property type="molecule type" value="Genomic_DNA"/>
</dbReference>
<keyword evidence="14" id="KW-1185">Reference proteome</keyword>
<comment type="caution">
    <text evidence="13">The sequence shown here is derived from an EMBL/GenBank/DDBJ whole genome shotgun (WGS) entry which is preliminary data.</text>
</comment>
<dbReference type="PROSITE" id="PS52016">
    <property type="entry name" value="TONB_DEPENDENT_REC_3"/>
    <property type="match status" value="1"/>
</dbReference>
<keyword evidence="7 8" id="KW-0998">Cell outer membrane</keyword>
<evidence type="ECO:0000259" key="12">
    <source>
        <dbReference type="Pfam" id="PF07715"/>
    </source>
</evidence>
<gene>
    <name evidence="13" type="ORF">IP93_02831</name>
</gene>
<reference evidence="13 14" key="1">
    <citation type="journal article" date="2015" name="Stand. Genomic Sci.">
        <title>Genomic Encyclopedia of Bacterial and Archaeal Type Strains, Phase III: the genomes of soil and plant-associated and newly described type strains.</title>
        <authorList>
            <person name="Whitman W.B."/>
            <person name="Woyke T."/>
            <person name="Klenk H.P."/>
            <person name="Zhou Y."/>
            <person name="Lilburn T.G."/>
            <person name="Beck B.J."/>
            <person name="De Vos P."/>
            <person name="Vandamme P."/>
            <person name="Eisen J.A."/>
            <person name="Garrity G."/>
            <person name="Hugenholtz P."/>
            <person name="Kyrpides N.C."/>
        </authorList>
    </citation>
    <scope>NUCLEOTIDE SEQUENCE [LARGE SCALE GENOMIC DNA]</scope>
    <source>
        <strain evidence="13 14">CGMCC 1.10136</strain>
    </source>
</reference>
<dbReference type="Pfam" id="PF00593">
    <property type="entry name" value="TonB_dep_Rec_b-barrel"/>
    <property type="match status" value="1"/>
</dbReference>
<dbReference type="OrthoDB" id="8670144at2"/>
<feature type="signal peptide" evidence="10">
    <location>
        <begin position="1"/>
        <end position="27"/>
    </location>
</feature>
<dbReference type="Proteomes" id="UP000316471">
    <property type="component" value="Unassembled WGS sequence"/>
</dbReference>
<dbReference type="RefSeq" id="WP_144816743.1">
    <property type="nucleotide sequence ID" value="NZ_VLKP01000014.1"/>
</dbReference>
<dbReference type="InterPro" id="IPR036942">
    <property type="entry name" value="Beta-barrel_TonB_sf"/>
</dbReference>
<evidence type="ECO:0000256" key="6">
    <source>
        <dbReference type="ARBA" id="ARBA00023136"/>
    </source>
</evidence>
<dbReference type="InterPro" id="IPR037066">
    <property type="entry name" value="Plug_dom_sf"/>
</dbReference>
<sequence length="732" mass="79571">MLPYRKAPLVLALGAALALTHPVVALAQDAPATEADGAPLPVDGADAPSATTLDRVVVTATRGSKAIDRIPGAVSVITRTDLDEQLRVVEDLSEVLATQVPGYAPSRGKMTSFGESMRGRTPLVLFDGIPQSNPLRNGAREGYFADPAVIERVEVVSGASAVQGLGATGGIINYISRTPRTEGTRHTFDLKYGTQFESDDAFEKGGYLLEHKQGAFDALGYMGWAARGVGVDGEGRRLGIEGTQGDTQDSIARDVFIKLGYDFAETQRLQLTYNKFRMAGDADWRAVAGDRDAGIPTSAERGMPVGEPPRNKARTASLEWSDADLAGGAALVQVYKQDFAATYGAGAFANFQDVSIAPIGTLLDQSEVVADKAGLRSSWVRPGFLADSLELTTGLDWLSDTSYQQLALTGRLWVPELEFESWAPFAQMEWEQGPVTVRGGVRREHATLNVDTYTTLATYGSRVVEGGQRSYTQWVKNLGAVWRFAEGWSAFASYNEGFGLPDVGLVLRAVNRDGQSVDKLVALEPVVTDNREVGLTWAGAQGSFTSSYYDSRSELGSQVRVDRVTGLGSITRTPVHVKGFEFAGEWRPHADWRVSGTYARTRGKTAVGEGLPLDLELGARTQGPDKALLAVRWTPTEALSLRLQGARYLSRDINEGRNTGTTIYEEHFEGYTLVDFGAGWETRVGEFSFGIENLLDRQYVGYYPQSQPNPDDLNYFAGRGRTFTVGWRRSFD</sequence>
<keyword evidence="4 8" id="KW-0812">Transmembrane</keyword>
<dbReference type="SUPFAM" id="SSF56935">
    <property type="entry name" value="Porins"/>
    <property type="match status" value="1"/>
</dbReference>
<dbReference type="InterPro" id="IPR012910">
    <property type="entry name" value="Plug_dom"/>
</dbReference>
<keyword evidence="10" id="KW-0732">Signal</keyword>
<evidence type="ECO:0000256" key="7">
    <source>
        <dbReference type="ARBA" id="ARBA00023237"/>
    </source>
</evidence>
<evidence type="ECO:0000313" key="13">
    <source>
        <dbReference type="EMBL" id="TWI06839.1"/>
    </source>
</evidence>
<dbReference type="GO" id="GO:0009279">
    <property type="term" value="C:cell outer membrane"/>
    <property type="evidence" value="ECO:0007669"/>
    <property type="project" value="UniProtKB-SubCell"/>
</dbReference>
<keyword evidence="13" id="KW-0675">Receptor</keyword>
<evidence type="ECO:0000256" key="3">
    <source>
        <dbReference type="ARBA" id="ARBA00022452"/>
    </source>
</evidence>
<dbReference type="Gene3D" id="2.170.130.10">
    <property type="entry name" value="TonB-dependent receptor, plug domain"/>
    <property type="match status" value="1"/>
</dbReference>
<dbReference type="InterPro" id="IPR039426">
    <property type="entry name" value="TonB-dep_rcpt-like"/>
</dbReference>
<dbReference type="Gene3D" id="2.40.170.20">
    <property type="entry name" value="TonB-dependent receptor, beta-barrel domain"/>
    <property type="match status" value="1"/>
</dbReference>
<accession>A0A562LGS3</accession>
<feature type="domain" description="TonB-dependent receptor-like beta-barrel" evidence="11">
    <location>
        <begin position="266"/>
        <end position="694"/>
    </location>
</feature>
<keyword evidence="6 8" id="KW-0472">Membrane</keyword>
<evidence type="ECO:0000259" key="11">
    <source>
        <dbReference type="Pfam" id="PF00593"/>
    </source>
</evidence>
<evidence type="ECO:0000256" key="5">
    <source>
        <dbReference type="ARBA" id="ARBA00023077"/>
    </source>
</evidence>
<keyword evidence="3 8" id="KW-1134">Transmembrane beta strand</keyword>